<dbReference type="KEGG" id="hae:halTADL_2222"/>
<keyword evidence="3" id="KW-1185">Reference proteome</keyword>
<dbReference type="STRING" id="1073996.SAMN05444271_11641"/>
<dbReference type="EMBL" id="FNYR01000016">
    <property type="protein sequence ID" value="SEJ01538.1"/>
    <property type="molecule type" value="Genomic_DNA"/>
</dbReference>
<dbReference type="RefSeq" id="WP_089672929.1">
    <property type="nucleotide sequence ID" value="NZ_CP024845.1"/>
</dbReference>
<sequence length="660" mass="72068">MSIDVPQLDEVTHEELVSRAKTLVSAHSEAWTDFNPHDPGITIIELLAWLTETHSYELDQITDSHRKKYLQLLGVRPTPPQPASVRLDLSTAGGQSGRLPAGTQLTVDDGSGSHKVFTTDHATTVTDADLAAVVVDHDRGHETTTNANETDGLSYRAFGDEPTPGSALVLGFDGDPFESVGELSLFVDFDDADLPDPTSDDTTIYTDGSAVTFDPSVELVWEYCRRYPDGSEGDTDAAWEPLTVVTDTTTSCYETGFVRLERPETWEPTAWGCEDRGLFGHQPGLIWLRCRVETAGYEIPPQFNTVELNVVEASHRRRHEERLEPTEGSTDLAPRTYGFDHAPVLSATVTVDGEEWTEVRDLDASGPADRHYVLDQAVGELTFGDAERGARPPVDADVTASYVSGGGPDGNVPETARWWFSDGDQPLGDSTLASVDVTPKSAATGGREAESITAAVDRYTRDRQTPSRAVTESDYTTLAERTPGLRIARSTVRLPDTDRSPISVVVVPYAPPDVTRPTPSDGFRRAVQQQLDHRRLVTDRVTVDPPTYVGLNLTVSVTVTDRYETGGGQAAIETHLEAYLDPIRGFEGDGWPFGRSVTTAELRDQLVDLPAVDHVEECSVRTVGGGSVTPDGTVRIDEETLFYIENLQIDTTVRGSRGRR</sequence>
<proteinExistence type="predicted"/>
<dbReference type="InterPro" id="IPR011749">
    <property type="entry name" value="CHP02243"/>
</dbReference>
<evidence type="ECO:0000313" key="2">
    <source>
        <dbReference type="EMBL" id="SEJ01538.1"/>
    </source>
</evidence>
<name>A0A1H6VAF2_9EURY</name>
<accession>A0A2H4Q3T7</accession>
<dbReference type="Proteomes" id="UP000198888">
    <property type="component" value="Unassembled WGS sequence"/>
</dbReference>
<organism evidence="2 3">
    <name type="scientific">Halohasta litchfieldiae</name>
    <dbReference type="NCBI Taxonomy" id="1073996"/>
    <lineage>
        <taxon>Archaea</taxon>
        <taxon>Methanobacteriati</taxon>
        <taxon>Methanobacteriota</taxon>
        <taxon>Stenosarchaea group</taxon>
        <taxon>Halobacteria</taxon>
        <taxon>Halobacteriales</taxon>
        <taxon>Haloferacaceae</taxon>
        <taxon>Halohasta</taxon>
    </lineage>
</organism>
<feature type="region of interest" description="Disordered" evidence="1">
    <location>
        <begin position="317"/>
        <end position="336"/>
    </location>
</feature>
<dbReference type="NCBIfam" id="TIGR02243">
    <property type="entry name" value="putative baseplate assembly protein"/>
    <property type="match status" value="1"/>
</dbReference>
<dbReference type="OrthoDB" id="148267at2157"/>
<dbReference type="AlphaFoldDB" id="A0A1H6VAF2"/>
<accession>A0A1H6VAF2</accession>
<evidence type="ECO:0000256" key="1">
    <source>
        <dbReference type="SAM" id="MobiDB-lite"/>
    </source>
</evidence>
<dbReference type="GeneID" id="35003005"/>
<reference evidence="2 3" key="1">
    <citation type="submission" date="2016-10" db="EMBL/GenBank/DDBJ databases">
        <authorList>
            <person name="de Groot N.N."/>
        </authorList>
    </citation>
    <scope>NUCLEOTIDE SEQUENCE [LARGE SCALE GENOMIC DNA]</scope>
    <source>
        <strain evidence="2 3">DSM 22187</strain>
    </source>
</reference>
<protein>
    <submittedName>
        <fullName evidence="2">Putative baseplate assembly protein</fullName>
    </submittedName>
</protein>
<gene>
    <name evidence="2" type="ORF">SAMN05444271_11641</name>
</gene>
<evidence type="ECO:0000313" key="3">
    <source>
        <dbReference type="Proteomes" id="UP000198888"/>
    </source>
</evidence>